<evidence type="ECO:0000259" key="5">
    <source>
        <dbReference type="PROSITE" id="PS51007"/>
    </source>
</evidence>
<dbReference type="InterPro" id="IPR009056">
    <property type="entry name" value="Cyt_c-like_dom"/>
</dbReference>
<keyword evidence="7" id="KW-1185">Reference proteome</keyword>
<dbReference type="SUPFAM" id="SSF46626">
    <property type="entry name" value="Cytochrome c"/>
    <property type="match status" value="2"/>
</dbReference>
<dbReference type="AlphaFoldDB" id="A0A7V8VC03"/>
<dbReference type="PROSITE" id="PS51007">
    <property type="entry name" value="CYTC"/>
    <property type="match status" value="1"/>
</dbReference>
<keyword evidence="2 4" id="KW-0479">Metal-binding</keyword>
<organism evidence="6 7">
    <name type="scientific">Thermogemmata fonticola</name>
    <dbReference type="NCBI Taxonomy" id="2755323"/>
    <lineage>
        <taxon>Bacteria</taxon>
        <taxon>Pseudomonadati</taxon>
        <taxon>Planctomycetota</taxon>
        <taxon>Planctomycetia</taxon>
        <taxon>Gemmatales</taxon>
        <taxon>Gemmataceae</taxon>
        <taxon>Thermogemmata</taxon>
    </lineage>
</organism>
<dbReference type="EMBL" id="JACEFB010000001">
    <property type="protein sequence ID" value="MBA2225225.1"/>
    <property type="molecule type" value="Genomic_DNA"/>
</dbReference>
<comment type="caution">
    <text evidence="6">The sequence shown here is derived from an EMBL/GenBank/DDBJ whole genome shotgun (WGS) entry which is preliminary data.</text>
</comment>
<name>A0A7V8VC03_9BACT</name>
<dbReference type="Gene3D" id="1.10.760.10">
    <property type="entry name" value="Cytochrome c-like domain"/>
    <property type="match status" value="2"/>
</dbReference>
<evidence type="ECO:0000256" key="2">
    <source>
        <dbReference type="ARBA" id="ARBA00022723"/>
    </source>
</evidence>
<dbReference type="GO" id="GO:0020037">
    <property type="term" value="F:heme binding"/>
    <property type="evidence" value="ECO:0007669"/>
    <property type="project" value="InterPro"/>
</dbReference>
<dbReference type="Proteomes" id="UP000542342">
    <property type="component" value="Unassembled WGS sequence"/>
</dbReference>
<dbReference type="PROSITE" id="PS51257">
    <property type="entry name" value="PROKAR_LIPOPROTEIN"/>
    <property type="match status" value="1"/>
</dbReference>
<proteinExistence type="predicted"/>
<reference evidence="6 7" key="1">
    <citation type="submission" date="2020-07" db="EMBL/GenBank/DDBJ databases">
        <title>Thermogemmata thermophila gen. nov., sp. nov., a novel moderate thermophilic planctomycete from a Kamchatka hot spring.</title>
        <authorList>
            <person name="Elcheninov A.G."/>
            <person name="Podosokorskaya O.A."/>
            <person name="Kovaleva O.L."/>
            <person name="Novikov A."/>
            <person name="Bonch-Osmolovskaya E.A."/>
            <person name="Toshchakov S.V."/>
            <person name="Kublanov I.V."/>
        </authorList>
    </citation>
    <scope>NUCLEOTIDE SEQUENCE [LARGE SCALE GENOMIC DNA]</scope>
    <source>
        <strain evidence="6 7">2918</strain>
    </source>
</reference>
<keyword evidence="3 4" id="KW-0408">Iron</keyword>
<accession>A0A7V8VC03</accession>
<dbReference type="GO" id="GO:0009055">
    <property type="term" value="F:electron transfer activity"/>
    <property type="evidence" value="ECO:0007669"/>
    <property type="project" value="InterPro"/>
</dbReference>
<feature type="domain" description="Cytochrome c" evidence="5">
    <location>
        <begin position="194"/>
        <end position="299"/>
    </location>
</feature>
<sequence>MARDFSWLKHAGVVLVIGLTAGCSSSTDSLSIGEPRSAGNEAVEHYPLRTDWLVVGKTGLDGAPKRWPTPGFSPLKSAQFPQLTPDRDLAEDIRAQLGRNVLDPANLTATQLRRLSHLMDSYFGTPVQPRVRLPDWPSWVLITQTRPDPQKGVFANLASIHARLQSWAGAERQQARQQWEQVRHVWQDLRLDDQILARGSVLYRRWCLVCHGPTGAGDGRQAVAQAAPPRDYRQGIFKFITASPPPDLPRVGRGAAGKPLRSDLVRILRRGVDGSMMPAFPHLRDDEIDDLVSYVIHLSIRGETEFATMAKAMQPTEEDPDFEGPELDALFVKNLADVLYNWGVAAQYPIPIPPHHIRNEDDRLLSALRGYKLYNSAEYGCASCHVKYGSEPQLKWDLWGGVVQPRNLLLGVYRGGRQGHDLYARIYGGIYPSGMTSFRNTLTTGPSYPDRPDKIWNIVHFLQALADPYDRDRLQDPQLLERFKRQLRQQGDFFLDDLARVTIER</sequence>
<gene>
    <name evidence="6" type="ORF">H0921_03510</name>
</gene>
<protein>
    <submittedName>
        <fullName evidence="6">Cytochrome c</fullName>
    </submittedName>
</protein>
<keyword evidence="1 4" id="KW-0349">Heme</keyword>
<evidence type="ECO:0000313" key="6">
    <source>
        <dbReference type="EMBL" id="MBA2225225.1"/>
    </source>
</evidence>
<evidence type="ECO:0000256" key="1">
    <source>
        <dbReference type="ARBA" id="ARBA00022617"/>
    </source>
</evidence>
<dbReference type="RefSeq" id="WP_194536607.1">
    <property type="nucleotide sequence ID" value="NZ_JACEFB010000001.1"/>
</dbReference>
<dbReference type="GO" id="GO:0046872">
    <property type="term" value="F:metal ion binding"/>
    <property type="evidence" value="ECO:0007669"/>
    <property type="project" value="UniProtKB-KW"/>
</dbReference>
<dbReference type="Pfam" id="PF13442">
    <property type="entry name" value="Cytochrome_CBB3"/>
    <property type="match status" value="1"/>
</dbReference>
<evidence type="ECO:0000256" key="3">
    <source>
        <dbReference type="ARBA" id="ARBA00023004"/>
    </source>
</evidence>
<evidence type="ECO:0000313" key="7">
    <source>
        <dbReference type="Proteomes" id="UP000542342"/>
    </source>
</evidence>
<dbReference type="InterPro" id="IPR036909">
    <property type="entry name" value="Cyt_c-like_dom_sf"/>
</dbReference>
<evidence type="ECO:0000256" key="4">
    <source>
        <dbReference type="PROSITE-ProRule" id="PRU00433"/>
    </source>
</evidence>